<evidence type="ECO:0000256" key="2">
    <source>
        <dbReference type="SAM" id="SignalP"/>
    </source>
</evidence>
<dbReference type="InterPro" id="IPR050989">
    <property type="entry name" value="Rap1_Ran_GAP"/>
</dbReference>
<gene>
    <name evidence="4" type="ORF">DFA_05718</name>
</gene>
<evidence type="ECO:0000313" key="5">
    <source>
        <dbReference type="Proteomes" id="UP000007797"/>
    </source>
</evidence>
<dbReference type="Gene3D" id="3.40.50.11210">
    <property type="entry name" value="Rap/Ran-GAP"/>
    <property type="match status" value="1"/>
</dbReference>
<organism evidence="4 5">
    <name type="scientific">Cavenderia fasciculata</name>
    <name type="common">Slime mold</name>
    <name type="synonym">Dictyostelium fasciculatum</name>
    <dbReference type="NCBI Taxonomy" id="261658"/>
    <lineage>
        <taxon>Eukaryota</taxon>
        <taxon>Amoebozoa</taxon>
        <taxon>Evosea</taxon>
        <taxon>Eumycetozoa</taxon>
        <taxon>Dictyostelia</taxon>
        <taxon>Acytosteliales</taxon>
        <taxon>Cavenderiaceae</taxon>
        <taxon>Cavenderia</taxon>
    </lineage>
</organism>
<dbReference type="GO" id="GO:0051056">
    <property type="term" value="P:regulation of small GTPase mediated signal transduction"/>
    <property type="evidence" value="ECO:0007669"/>
    <property type="project" value="InterPro"/>
</dbReference>
<dbReference type="Proteomes" id="UP000007797">
    <property type="component" value="Unassembled WGS sequence"/>
</dbReference>
<evidence type="ECO:0000256" key="1">
    <source>
        <dbReference type="ARBA" id="ARBA00022468"/>
    </source>
</evidence>
<feature type="domain" description="Rap-GAP" evidence="3">
    <location>
        <begin position="21"/>
        <end position="152"/>
    </location>
</feature>
<dbReference type="InterPro" id="IPR035974">
    <property type="entry name" value="Rap/Ran-GAP_sf"/>
</dbReference>
<reference evidence="5" key="1">
    <citation type="journal article" date="2011" name="Genome Res.">
        <title>Phylogeny-wide analysis of social amoeba genomes highlights ancient origins for complex intercellular communication.</title>
        <authorList>
            <person name="Heidel A.J."/>
            <person name="Lawal H.M."/>
            <person name="Felder M."/>
            <person name="Schilde C."/>
            <person name="Helps N.R."/>
            <person name="Tunggal B."/>
            <person name="Rivero F."/>
            <person name="John U."/>
            <person name="Schleicher M."/>
            <person name="Eichinger L."/>
            <person name="Platzer M."/>
            <person name="Noegel A.A."/>
            <person name="Schaap P."/>
            <person name="Gloeckner G."/>
        </authorList>
    </citation>
    <scope>NUCLEOTIDE SEQUENCE [LARGE SCALE GENOMIC DNA]</scope>
    <source>
        <strain evidence="5">SH3</strain>
    </source>
</reference>
<dbReference type="KEGG" id="dfa:DFA_05718"/>
<feature type="signal peptide" evidence="2">
    <location>
        <begin position="1"/>
        <end position="25"/>
    </location>
</feature>
<keyword evidence="1" id="KW-0343">GTPase activation</keyword>
<dbReference type="PANTHER" id="PTHR15711:SF22">
    <property type="entry name" value="RAP-GAP DOMAIN-CONTAINING PROTEIN"/>
    <property type="match status" value="1"/>
</dbReference>
<sequence length="152" mass="17931">MKVSFAQSWLSWSMVLLLLKKECLTDQETCYKGKLPELFQIDMQMSTCINSSIGGTTLMEEEKSLTILKRQKEAFDKFVTATLKELWQYKMNTDDQCGLDIRDNMTGSHPIYRCWRDYELIFHTSAKIPYKEQQIDRKRHLGNDIVMIVFKE</sequence>
<dbReference type="PROSITE" id="PS50085">
    <property type="entry name" value="RAPGAP"/>
    <property type="match status" value="1"/>
</dbReference>
<dbReference type="AlphaFoldDB" id="F4PM85"/>
<protein>
    <recommendedName>
        <fullName evidence="3">Rap-GAP domain-containing protein</fullName>
    </recommendedName>
</protein>
<feature type="chain" id="PRO_5003320177" description="Rap-GAP domain-containing protein" evidence="2">
    <location>
        <begin position="26"/>
        <end position="152"/>
    </location>
</feature>
<dbReference type="Pfam" id="PF02145">
    <property type="entry name" value="Rap_GAP"/>
    <property type="match status" value="1"/>
</dbReference>
<evidence type="ECO:0000313" key="4">
    <source>
        <dbReference type="EMBL" id="EGG23585.1"/>
    </source>
</evidence>
<keyword evidence="2" id="KW-0732">Signal</keyword>
<proteinExistence type="predicted"/>
<dbReference type="GO" id="GO:0005737">
    <property type="term" value="C:cytoplasm"/>
    <property type="evidence" value="ECO:0007669"/>
    <property type="project" value="TreeGrafter"/>
</dbReference>
<keyword evidence="5" id="KW-1185">Reference proteome</keyword>
<dbReference type="SUPFAM" id="SSF111347">
    <property type="entry name" value="Rap/Ran-GAP"/>
    <property type="match status" value="1"/>
</dbReference>
<dbReference type="PANTHER" id="PTHR15711">
    <property type="entry name" value="RAP GTPASE-ACTIVATING PROTEIN"/>
    <property type="match status" value="1"/>
</dbReference>
<dbReference type="RefSeq" id="XP_004361436.1">
    <property type="nucleotide sequence ID" value="XM_004361379.1"/>
</dbReference>
<dbReference type="EMBL" id="GL883008">
    <property type="protein sequence ID" value="EGG23585.1"/>
    <property type="molecule type" value="Genomic_DNA"/>
</dbReference>
<accession>F4PM85</accession>
<dbReference type="GO" id="GO:0005096">
    <property type="term" value="F:GTPase activator activity"/>
    <property type="evidence" value="ECO:0007669"/>
    <property type="project" value="UniProtKB-KW"/>
</dbReference>
<name>F4PM85_CACFS</name>
<dbReference type="InterPro" id="IPR000331">
    <property type="entry name" value="Rap/Ran_GAP_dom"/>
</dbReference>
<dbReference type="GeneID" id="14875661"/>
<evidence type="ECO:0000259" key="3">
    <source>
        <dbReference type="PROSITE" id="PS50085"/>
    </source>
</evidence>
<dbReference type="OrthoDB" id="2499658at2759"/>